<dbReference type="PANTHER" id="PTHR10562">
    <property type="entry name" value="SMALL UBIQUITIN-RELATED MODIFIER"/>
    <property type="match status" value="1"/>
</dbReference>
<dbReference type="PROSITE" id="PS50053">
    <property type="entry name" value="UBIQUITIN_2"/>
    <property type="match status" value="1"/>
</dbReference>
<dbReference type="AlphaFoldDB" id="A0ABD3LDD3"/>
<dbReference type="Proteomes" id="UP001634007">
    <property type="component" value="Unassembled WGS sequence"/>
</dbReference>
<dbReference type="InterPro" id="IPR000626">
    <property type="entry name" value="Ubiquitin-like_dom"/>
</dbReference>
<gene>
    <name evidence="2" type="ORF">ACJRO7_010878</name>
</gene>
<evidence type="ECO:0000259" key="1">
    <source>
        <dbReference type="PROSITE" id="PS50053"/>
    </source>
</evidence>
<evidence type="ECO:0000313" key="2">
    <source>
        <dbReference type="EMBL" id="KAL3749821.1"/>
    </source>
</evidence>
<sequence>MERSLGNGWCSKAASPQANAIACQNERQIAEQKKITRHLHHLSLYSTMGMAGTETKLVILSSVGCENSRPDPILLRVQKQKEDDVCYLLDRRVPLGALMADYCCRRGLPYDAVRFTYEGTRILEAKSAEDVGMDDEDVIDAWADQLGG</sequence>
<dbReference type="InterPro" id="IPR029071">
    <property type="entry name" value="Ubiquitin-like_domsf"/>
</dbReference>
<feature type="domain" description="Ubiquitin-like" evidence="1">
    <location>
        <begin position="73"/>
        <end position="148"/>
    </location>
</feature>
<dbReference type="Gene3D" id="3.10.20.90">
    <property type="entry name" value="Phosphatidylinositol 3-kinase Catalytic Subunit, Chain A, domain 1"/>
    <property type="match status" value="1"/>
</dbReference>
<dbReference type="InterPro" id="IPR022617">
    <property type="entry name" value="Rad60/SUMO-like_dom"/>
</dbReference>
<proteinExistence type="predicted"/>
<comment type="caution">
    <text evidence="2">The sequence shown here is derived from an EMBL/GenBank/DDBJ whole genome shotgun (WGS) entry which is preliminary data.</text>
</comment>
<evidence type="ECO:0000313" key="3">
    <source>
        <dbReference type="Proteomes" id="UP001634007"/>
    </source>
</evidence>
<reference evidence="2 3" key="1">
    <citation type="submission" date="2024-11" db="EMBL/GenBank/DDBJ databases">
        <title>Chromosome-level genome assembly of Eucalyptus globulus Labill. provides insights into its genome evolution.</title>
        <authorList>
            <person name="Li X."/>
        </authorList>
    </citation>
    <scope>NUCLEOTIDE SEQUENCE [LARGE SCALE GENOMIC DNA]</scope>
    <source>
        <strain evidence="2">CL2024</strain>
        <tissue evidence="2">Fresh tender leaves</tissue>
    </source>
</reference>
<dbReference type="SUPFAM" id="SSF54236">
    <property type="entry name" value="Ubiquitin-like"/>
    <property type="match status" value="1"/>
</dbReference>
<accession>A0ABD3LDD3</accession>
<keyword evidence="3" id="KW-1185">Reference proteome</keyword>
<dbReference type="EMBL" id="JBJKBG010000002">
    <property type="protein sequence ID" value="KAL3749821.1"/>
    <property type="molecule type" value="Genomic_DNA"/>
</dbReference>
<organism evidence="2 3">
    <name type="scientific">Eucalyptus globulus</name>
    <name type="common">Tasmanian blue gum</name>
    <dbReference type="NCBI Taxonomy" id="34317"/>
    <lineage>
        <taxon>Eukaryota</taxon>
        <taxon>Viridiplantae</taxon>
        <taxon>Streptophyta</taxon>
        <taxon>Embryophyta</taxon>
        <taxon>Tracheophyta</taxon>
        <taxon>Spermatophyta</taxon>
        <taxon>Magnoliopsida</taxon>
        <taxon>eudicotyledons</taxon>
        <taxon>Gunneridae</taxon>
        <taxon>Pentapetalae</taxon>
        <taxon>rosids</taxon>
        <taxon>malvids</taxon>
        <taxon>Myrtales</taxon>
        <taxon>Myrtaceae</taxon>
        <taxon>Myrtoideae</taxon>
        <taxon>Eucalypteae</taxon>
        <taxon>Eucalyptus</taxon>
    </lineage>
</organism>
<name>A0ABD3LDD3_EUCGL</name>
<protein>
    <recommendedName>
        <fullName evidence="1">Ubiquitin-like domain-containing protein</fullName>
    </recommendedName>
</protein>
<dbReference type="Pfam" id="PF11976">
    <property type="entry name" value="Rad60-SLD"/>
    <property type="match status" value="1"/>
</dbReference>